<dbReference type="Pfam" id="PF13434">
    <property type="entry name" value="Lys_Orn_oxgnase"/>
    <property type="match status" value="1"/>
</dbReference>
<protein>
    <submittedName>
        <fullName evidence="9">Ornithine monooxygenase</fullName>
    </submittedName>
</protein>
<evidence type="ECO:0000256" key="4">
    <source>
        <dbReference type="ARBA" id="ARBA00022630"/>
    </source>
</evidence>
<evidence type="ECO:0000256" key="1">
    <source>
        <dbReference type="ARBA" id="ARBA00001974"/>
    </source>
</evidence>
<gene>
    <name evidence="9" type="ORF">EHV23_04100</name>
</gene>
<keyword evidence="5" id="KW-0274">FAD</keyword>
<keyword evidence="6" id="KW-0521">NADP</keyword>
<evidence type="ECO:0000256" key="3">
    <source>
        <dbReference type="ARBA" id="ARBA00007588"/>
    </source>
</evidence>
<evidence type="ECO:0000256" key="8">
    <source>
        <dbReference type="SAM" id="MobiDB-lite"/>
    </source>
</evidence>
<evidence type="ECO:0000313" key="10">
    <source>
        <dbReference type="Proteomes" id="UP000270261"/>
    </source>
</evidence>
<evidence type="ECO:0000313" key="9">
    <source>
        <dbReference type="EMBL" id="RRN45396.1"/>
    </source>
</evidence>
<dbReference type="Proteomes" id="UP000270261">
    <property type="component" value="Unassembled WGS sequence"/>
</dbReference>
<proteinExistence type="inferred from homology"/>
<dbReference type="OrthoDB" id="7527071at2"/>
<dbReference type="InterPro" id="IPR025700">
    <property type="entry name" value="Lys/Orn_oxygenase"/>
</dbReference>
<comment type="pathway">
    <text evidence="2">Siderophore biosynthesis.</text>
</comment>
<dbReference type="EMBL" id="RRUE01000001">
    <property type="protein sequence ID" value="RRN45396.1"/>
    <property type="molecule type" value="Genomic_DNA"/>
</dbReference>
<dbReference type="GO" id="GO:0004497">
    <property type="term" value="F:monooxygenase activity"/>
    <property type="evidence" value="ECO:0007669"/>
    <property type="project" value="UniProtKB-KW"/>
</dbReference>
<dbReference type="SUPFAM" id="SSF51905">
    <property type="entry name" value="FAD/NAD(P)-binding domain"/>
    <property type="match status" value="2"/>
</dbReference>
<organism evidence="9 10">
    <name type="scientific">Lautropia dentalis</name>
    <dbReference type="NCBI Taxonomy" id="2490857"/>
    <lineage>
        <taxon>Bacteria</taxon>
        <taxon>Pseudomonadati</taxon>
        <taxon>Pseudomonadota</taxon>
        <taxon>Betaproteobacteria</taxon>
        <taxon>Burkholderiales</taxon>
        <taxon>Burkholderiaceae</taxon>
        <taxon>Lautropia</taxon>
    </lineage>
</organism>
<accession>A0A426FRR5</accession>
<keyword evidence="9" id="KW-0503">Monooxygenase</keyword>
<evidence type="ECO:0000256" key="6">
    <source>
        <dbReference type="ARBA" id="ARBA00022857"/>
    </source>
</evidence>
<keyword evidence="10" id="KW-1185">Reference proteome</keyword>
<feature type="region of interest" description="Disordered" evidence="8">
    <location>
        <begin position="429"/>
        <end position="453"/>
    </location>
</feature>
<dbReference type="AlphaFoldDB" id="A0A426FRR5"/>
<dbReference type="RefSeq" id="WP_125094825.1">
    <property type="nucleotide sequence ID" value="NZ_RRUE01000001.1"/>
</dbReference>
<comment type="cofactor">
    <cofactor evidence="1">
        <name>FAD</name>
        <dbReference type="ChEBI" id="CHEBI:57692"/>
    </cofactor>
</comment>
<dbReference type="Gene3D" id="3.50.50.60">
    <property type="entry name" value="FAD/NAD(P)-binding domain"/>
    <property type="match status" value="1"/>
</dbReference>
<evidence type="ECO:0000256" key="7">
    <source>
        <dbReference type="ARBA" id="ARBA00023002"/>
    </source>
</evidence>
<name>A0A426FRR5_9BURK</name>
<keyword evidence="4" id="KW-0285">Flavoprotein</keyword>
<dbReference type="GO" id="GO:0006879">
    <property type="term" value="P:intracellular iron ion homeostasis"/>
    <property type="evidence" value="ECO:0007669"/>
    <property type="project" value="TreeGrafter"/>
</dbReference>
<evidence type="ECO:0000256" key="2">
    <source>
        <dbReference type="ARBA" id="ARBA00004924"/>
    </source>
</evidence>
<evidence type="ECO:0000256" key="5">
    <source>
        <dbReference type="ARBA" id="ARBA00022827"/>
    </source>
</evidence>
<comment type="similarity">
    <text evidence="3">Belongs to the lysine N(6)-hydroxylase/L-ornithine N(5)-oxygenase family.</text>
</comment>
<reference evidence="9 10" key="1">
    <citation type="submission" date="2018-11" db="EMBL/GenBank/DDBJ databases">
        <title>Genome sequencing of Lautropia sp. KCOM 2505 (= ChDC F240).</title>
        <authorList>
            <person name="Kook J.-K."/>
            <person name="Park S.-N."/>
            <person name="Lim Y.K."/>
        </authorList>
    </citation>
    <scope>NUCLEOTIDE SEQUENCE [LARGE SCALE GENOMIC DNA]</scope>
    <source>
        <strain evidence="9 10">KCOM 2505</strain>
    </source>
</reference>
<sequence length="453" mass="51015">MTVHDAIGVGFGPSNMAIAIALEERLQQRHPGQRARDAFNAVFLERQRTFSWHPQMLIRDADMQVSFLKDLATPRNPRSPYSFINYVHQQGRFSAFCNLKSFNPSRVEFNDYLTWAFDQLRDWASTGETVTAIDPVVESGRVTLLEVTSHTAEGERIRRRTRNLITSLGGSPRVPAAFQPAMADARVFHSHHYLAGRSRNPGARRYAIIGAGQSAAEIFMDLASDEANHVDLVARAYAPRPADETPFVNRIFDEEFIDHFYQLDAAQRAAFLEAFHHTNYAAIDVDLLHAMNRRLYEDRFLHPDRLRLRMRHEVSAVVPRADHVELVLTDLNTGRQYQQAHDAVILATGYERSLHQKLLGEIRPYITDFSVDRHYRLKSVREFEPTVFVLGSNEATHGLSDTLLSVAAIRAGQIADTLLASAGQFDGPDSLPAASSASRQHHARHESEASPSL</sequence>
<keyword evidence="7" id="KW-0560">Oxidoreductase</keyword>
<dbReference type="PANTHER" id="PTHR42802">
    <property type="entry name" value="MONOOXYGENASE"/>
    <property type="match status" value="1"/>
</dbReference>
<dbReference type="InterPro" id="IPR036188">
    <property type="entry name" value="FAD/NAD-bd_sf"/>
</dbReference>
<dbReference type="PANTHER" id="PTHR42802:SF1">
    <property type="entry name" value="L-ORNITHINE N(5)-MONOOXYGENASE"/>
    <property type="match status" value="1"/>
</dbReference>
<comment type="caution">
    <text evidence="9">The sequence shown here is derived from an EMBL/GenBank/DDBJ whole genome shotgun (WGS) entry which is preliminary data.</text>
</comment>